<feature type="region of interest" description="Disordered" evidence="1">
    <location>
        <begin position="155"/>
        <end position="223"/>
    </location>
</feature>
<feature type="compositionally biased region" description="Polar residues" evidence="1">
    <location>
        <begin position="204"/>
        <end position="223"/>
    </location>
</feature>
<gene>
    <name evidence="2" type="ORF">PAXRUDRAFT_17589</name>
</gene>
<reference evidence="3" key="2">
    <citation type="submission" date="2015-01" db="EMBL/GenBank/DDBJ databases">
        <title>Evolutionary Origins and Diversification of the Mycorrhizal Mutualists.</title>
        <authorList>
            <consortium name="DOE Joint Genome Institute"/>
            <consortium name="Mycorrhizal Genomics Consortium"/>
            <person name="Kohler A."/>
            <person name="Kuo A."/>
            <person name="Nagy L.G."/>
            <person name="Floudas D."/>
            <person name="Copeland A."/>
            <person name="Barry K.W."/>
            <person name="Cichocki N."/>
            <person name="Veneault-Fourrey C."/>
            <person name="LaButti K."/>
            <person name="Lindquist E.A."/>
            <person name="Lipzen A."/>
            <person name="Lundell T."/>
            <person name="Morin E."/>
            <person name="Murat C."/>
            <person name="Riley R."/>
            <person name="Ohm R."/>
            <person name="Sun H."/>
            <person name="Tunlid A."/>
            <person name="Henrissat B."/>
            <person name="Grigoriev I.V."/>
            <person name="Hibbett D.S."/>
            <person name="Martin F."/>
        </authorList>
    </citation>
    <scope>NUCLEOTIDE SEQUENCE [LARGE SCALE GENOMIC DNA]</scope>
    <source>
        <strain evidence="3">Ve08.2h10</strain>
    </source>
</reference>
<proteinExistence type="predicted"/>
<dbReference type="EMBL" id="KN827044">
    <property type="protein sequence ID" value="KIK77323.1"/>
    <property type="molecule type" value="Genomic_DNA"/>
</dbReference>
<evidence type="ECO:0000256" key="1">
    <source>
        <dbReference type="SAM" id="MobiDB-lite"/>
    </source>
</evidence>
<organism evidence="2 3">
    <name type="scientific">Paxillus rubicundulus Ve08.2h10</name>
    <dbReference type="NCBI Taxonomy" id="930991"/>
    <lineage>
        <taxon>Eukaryota</taxon>
        <taxon>Fungi</taxon>
        <taxon>Dikarya</taxon>
        <taxon>Basidiomycota</taxon>
        <taxon>Agaricomycotina</taxon>
        <taxon>Agaricomycetes</taxon>
        <taxon>Agaricomycetidae</taxon>
        <taxon>Boletales</taxon>
        <taxon>Paxilineae</taxon>
        <taxon>Paxillaceae</taxon>
        <taxon>Paxillus</taxon>
    </lineage>
</organism>
<evidence type="ECO:0000313" key="2">
    <source>
        <dbReference type="EMBL" id="KIK77323.1"/>
    </source>
</evidence>
<feature type="compositionally biased region" description="Low complexity" evidence="1">
    <location>
        <begin position="164"/>
        <end position="193"/>
    </location>
</feature>
<dbReference type="HOGENOM" id="CLU_049924_0_0_1"/>
<reference evidence="2 3" key="1">
    <citation type="submission" date="2014-04" db="EMBL/GenBank/DDBJ databases">
        <authorList>
            <consortium name="DOE Joint Genome Institute"/>
            <person name="Kuo A."/>
            <person name="Kohler A."/>
            <person name="Jargeat P."/>
            <person name="Nagy L.G."/>
            <person name="Floudas D."/>
            <person name="Copeland A."/>
            <person name="Barry K.W."/>
            <person name="Cichocki N."/>
            <person name="Veneault-Fourrey C."/>
            <person name="LaButti K."/>
            <person name="Lindquist E.A."/>
            <person name="Lipzen A."/>
            <person name="Lundell T."/>
            <person name="Morin E."/>
            <person name="Murat C."/>
            <person name="Sun H."/>
            <person name="Tunlid A."/>
            <person name="Henrissat B."/>
            <person name="Grigoriev I.V."/>
            <person name="Hibbett D.S."/>
            <person name="Martin F."/>
            <person name="Nordberg H.P."/>
            <person name="Cantor M.N."/>
            <person name="Hua S.X."/>
        </authorList>
    </citation>
    <scope>NUCLEOTIDE SEQUENCE [LARGE SCALE GENOMIC DNA]</scope>
    <source>
        <strain evidence="2 3">Ve08.2h10</strain>
    </source>
</reference>
<dbReference type="AlphaFoldDB" id="A0A0D0CPS3"/>
<dbReference type="Proteomes" id="UP000054538">
    <property type="component" value="Unassembled WGS sequence"/>
</dbReference>
<evidence type="ECO:0000313" key="3">
    <source>
        <dbReference type="Proteomes" id="UP000054538"/>
    </source>
</evidence>
<name>A0A0D0CPS3_9AGAM</name>
<dbReference type="STRING" id="930991.A0A0D0CPS3"/>
<sequence>MPTLSLIEFRNVSAPVRCRELGLPTHAAPHHDLLKHVPMDPGIRPRTQLPMPLPSRRNLCPTLEPLDFELLTASFRNLQVSRDSPFHHPNLPITQLSPDSCLPFDICILPTLRLSPVPTRLGDHSAEGNISEPPGTPEQIIPDYLDFSPFVPGTFHHSTPSRNPLDSPLLSPGSPLSPLTPSSPGSSLPSPLTEFDLRPPFLPSQENTHRQTTNPLPSASSSTACLVTRSAPTPTNLSNRPIIVPHPPVPVAQPPVQPPMAAPFTMPLQGTKDTPKFLGKLDDVGKIRAAIRYAALDEAELWETLDSAAAVLAVWADFITAVK</sequence>
<keyword evidence="3" id="KW-1185">Reference proteome</keyword>
<accession>A0A0D0CPS3</accession>
<dbReference type="InParanoid" id="A0A0D0CPS3"/>
<feature type="region of interest" description="Disordered" evidence="1">
    <location>
        <begin position="123"/>
        <end position="143"/>
    </location>
</feature>
<protein>
    <submittedName>
        <fullName evidence="2">Uncharacterized protein</fullName>
    </submittedName>
</protein>